<feature type="transmembrane region" description="Helical" evidence="5">
    <location>
        <begin position="113"/>
        <end position="134"/>
    </location>
</feature>
<gene>
    <name evidence="7" type="ORF">G4Z02_01540</name>
</gene>
<protein>
    <submittedName>
        <fullName evidence="7">MFS transporter</fullName>
    </submittedName>
</protein>
<accession>A0A7L7KNY3</accession>
<comment type="subcellular location">
    <subcellularLocation>
        <location evidence="1">Cell membrane</location>
        <topology evidence="1">Multi-pass membrane protein</topology>
    </subcellularLocation>
</comment>
<feature type="transmembrane region" description="Helical" evidence="5">
    <location>
        <begin position="253"/>
        <end position="270"/>
    </location>
</feature>
<evidence type="ECO:0000259" key="6">
    <source>
        <dbReference type="PROSITE" id="PS50850"/>
    </source>
</evidence>
<evidence type="ECO:0000256" key="1">
    <source>
        <dbReference type="ARBA" id="ARBA00004651"/>
    </source>
</evidence>
<keyword evidence="2 5" id="KW-0812">Transmembrane</keyword>
<evidence type="ECO:0000313" key="7">
    <source>
        <dbReference type="EMBL" id="QMS84481.1"/>
    </source>
</evidence>
<dbReference type="SUPFAM" id="SSF103473">
    <property type="entry name" value="MFS general substrate transporter"/>
    <property type="match status" value="1"/>
</dbReference>
<evidence type="ECO:0000256" key="4">
    <source>
        <dbReference type="ARBA" id="ARBA00023136"/>
    </source>
</evidence>
<feature type="transmembrane region" description="Helical" evidence="5">
    <location>
        <begin position="219"/>
        <end position="241"/>
    </location>
</feature>
<feature type="transmembrane region" description="Helical" evidence="5">
    <location>
        <begin position="309"/>
        <end position="331"/>
    </location>
</feature>
<evidence type="ECO:0000256" key="2">
    <source>
        <dbReference type="ARBA" id="ARBA00022692"/>
    </source>
</evidence>
<dbReference type="PANTHER" id="PTHR23530">
    <property type="entry name" value="TRANSPORT PROTEIN-RELATED"/>
    <property type="match status" value="1"/>
</dbReference>
<keyword evidence="3 5" id="KW-1133">Transmembrane helix</keyword>
<sequence>MIYLAQAKSFDLWQLGIFESVFHISSISSEVPTGMIGDLLGRKVSRLLGILFYIIYLIIILFSSNFWIIGIGFVICGISYTFESGSGDALIYDTLIELNEQDKYMKVQGIKEIIFQLSSSIALPIGGMIAIIAYNLNFEIMIIVFVVASIPILLMKEIPLNVEYEHKRFTTKMYEHFVKSTKTVFSSTRLVFLLSIGALLAAPITTLFFYLQNFYIDNYSIFTIGIILGASSIMGIIGGYSAHIIERKYKEKLVLYIVPIFIVILLWLILFEEISYIPFILLGFFDSIFYVVLSDYINRITPSSQRATILSFNNMAFSLVMIIVFPLVGIISEFSTLMTGFAVLAGLATLAYLSLLFLLSKIDISE</sequence>
<name>A0A7L7KNY3_9MOLU</name>
<dbReference type="InterPro" id="IPR020846">
    <property type="entry name" value="MFS_dom"/>
</dbReference>
<dbReference type="PROSITE" id="PS50850">
    <property type="entry name" value="MFS"/>
    <property type="match status" value="1"/>
</dbReference>
<dbReference type="Gene3D" id="1.20.1250.20">
    <property type="entry name" value="MFS general substrate transporter like domains"/>
    <property type="match status" value="1"/>
</dbReference>
<reference evidence="7 8" key="1">
    <citation type="submission" date="2020-02" db="EMBL/GenBank/DDBJ databases">
        <authorList>
            <person name="Zheng R.K."/>
            <person name="Sun C.M."/>
        </authorList>
    </citation>
    <scope>NUCLEOTIDE SEQUENCE [LARGE SCALE GENOMIC DNA]</scope>
    <source>
        <strain evidence="8">zrk13</strain>
    </source>
</reference>
<feature type="transmembrane region" description="Helical" evidence="5">
    <location>
        <begin position="140"/>
        <end position="158"/>
    </location>
</feature>
<dbReference type="Proteomes" id="UP000514720">
    <property type="component" value="Chromosome"/>
</dbReference>
<feature type="transmembrane region" description="Helical" evidence="5">
    <location>
        <begin position="190"/>
        <end position="213"/>
    </location>
</feature>
<feature type="transmembrane region" description="Helical" evidence="5">
    <location>
        <begin position="50"/>
        <end position="76"/>
    </location>
</feature>
<organism evidence="7 8">
    <name type="scientific">Candidatus Xianfuyuplasma coldseepsis</name>
    <dbReference type="NCBI Taxonomy" id="2782163"/>
    <lineage>
        <taxon>Bacteria</taxon>
        <taxon>Bacillati</taxon>
        <taxon>Mycoplasmatota</taxon>
        <taxon>Mollicutes</taxon>
        <taxon>Candidatus Izemoplasmatales</taxon>
        <taxon>Candidatus Izemoplasmataceae</taxon>
        <taxon>Candidatus Xianfuyuplasma</taxon>
    </lineage>
</organism>
<dbReference type="EMBL" id="CP048914">
    <property type="protein sequence ID" value="QMS84481.1"/>
    <property type="molecule type" value="Genomic_DNA"/>
</dbReference>
<evidence type="ECO:0000313" key="8">
    <source>
        <dbReference type="Proteomes" id="UP000514720"/>
    </source>
</evidence>
<dbReference type="KEGG" id="xcl:G4Z02_01540"/>
<evidence type="ECO:0000256" key="5">
    <source>
        <dbReference type="SAM" id="Phobius"/>
    </source>
</evidence>
<dbReference type="RefSeq" id="WP_258878094.1">
    <property type="nucleotide sequence ID" value="NZ_CP048914.1"/>
</dbReference>
<keyword evidence="8" id="KW-1185">Reference proteome</keyword>
<feature type="domain" description="Major facilitator superfamily (MFS) profile" evidence="6">
    <location>
        <begin position="1"/>
        <end position="363"/>
    </location>
</feature>
<feature type="transmembrane region" description="Helical" evidence="5">
    <location>
        <begin position="276"/>
        <end position="297"/>
    </location>
</feature>
<keyword evidence="4 5" id="KW-0472">Membrane</keyword>
<dbReference type="InterPro" id="IPR053160">
    <property type="entry name" value="MFS_DHA3_Transporter"/>
</dbReference>
<feature type="transmembrane region" description="Helical" evidence="5">
    <location>
        <begin position="337"/>
        <end position="359"/>
    </location>
</feature>
<proteinExistence type="predicted"/>
<dbReference type="GO" id="GO:0005886">
    <property type="term" value="C:plasma membrane"/>
    <property type="evidence" value="ECO:0007669"/>
    <property type="project" value="UniProtKB-SubCell"/>
</dbReference>
<dbReference type="InterPro" id="IPR011701">
    <property type="entry name" value="MFS"/>
</dbReference>
<dbReference type="Pfam" id="PF07690">
    <property type="entry name" value="MFS_1"/>
    <property type="match status" value="1"/>
</dbReference>
<dbReference type="GO" id="GO:0022857">
    <property type="term" value="F:transmembrane transporter activity"/>
    <property type="evidence" value="ECO:0007669"/>
    <property type="project" value="InterPro"/>
</dbReference>
<dbReference type="InterPro" id="IPR036259">
    <property type="entry name" value="MFS_trans_sf"/>
</dbReference>
<dbReference type="AlphaFoldDB" id="A0A7L7KNY3"/>
<dbReference type="PANTHER" id="PTHR23530:SF1">
    <property type="entry name" value="PERMEASE, MAJOR FACILITATOR SUPERFAMILY-RELATED"/>
    <property type="match status" value="1"/>
</dbReference>
<evidence type="ECO:0000256" key="3">
    <source>
        <dbReference type="ARBA" id="ARBA00022989"/>
    </source>
</evidence>